<reference evidence="2 3" key="1">
    <citation type="submission" date="2023-11" db="EMBL/GenBank/DDBJ databases">
        <authorList>
            <person name="Hedman E."/>
            <person name="Englund M."/>
            <person name="Stromberg M."/>
            <person name="Nyberg Akerstrom W."/>
            <person name="Nylinder S."/>
            <person name="Jareborg N."/>
            <person name="Kallberg Y."/>
            <person name="Kronander E."/>
        </authorList>
    </citation>
    <scope>NUCLEOTIDE SEQUENCE [LARGE SCALE GENOMIC DNA]</scope>
</reference>
<evidence type="ECO:0000256" key="1">
    <source>
        <dbReference type="SAM" id="MobiDB-lite"/>
    </source>
</evidence>
<evidence type="ECO:0000313" key="3">
    <source>
        <dbReference type="Proteomes" id="UP001314205"/>
    </source>
</evidence>
<dbReference type="EMBL" id="CAVLGL010000068">
    <property type="protein sequence ID" value="CAK1584334.1"/>
    <property type="molecule type" value="Genomic_DNA"/>
</dbReference>
<dbReference type="Proteomes" id="UP001314205">
    <property type="component" value="Unassembled WGS sequence"/>
</dbReference>
<keyword evidence="3" id="KW-1185">Reference proteome</keyword>
<dbReference type="Pfam" id="PF16091">
    <property type="entry name" value="DUF4820"/>
    <property type="match status" value="1"/>
</dbReference>
<gene>
    <name evidence="2" type="ORF">PARMNEM_LOCUS5609</name>
</gene>
<dbReference type="AlphaFoldDB" id="A0AAV1KR36"/>
<feature type="region of interest" description="Disordered" evidence="1">
    <location>
        <begin position="208"/>
        <end position="260"/>
    </location>
</feature>
<dbReference type="InterPro" id="IPR032150">
    <property type="entry name" value="DUF4820"/>
</dbReference>
<organism evidence="2 3">
    <name type="scientific">Parnassius mnemosyne</name>
    <name type="common">clouded apollo</name>
    <dbReference type="NCBI Taxonomy" id="213953"/>
    <lineage>
        <taxon>Eukaryota</taxon>
        <taxon>Metazoa</taxon>
        <taxon>Ecdysozoa</taxon>
        <taxon>Arthropoda</taxon>
        <taxon>Hexapoda</taxon>
        <taxon>Insecta</taxon>
        <taxon>Pterygota</taxon>
        <taxon>Neoptera</taxon>
        <taxon>Endopterygota</taxon>
        <taxon>Lepidoptera</taxon>
        <taxon>Glossata</taxon>
        <taxon>Ditrysia</taxon>
        <taxon>Papilionoidea</taxon>
        <taxon>Papilionidae</taxon>
        <taxon>Parnassiinae</taxon>
        <taxon>Parnassini</taxon>
        <taxon>Parnassius</taxon>
        <taxon>Driopa</taxon>
    </lineage>
</organism>
<proteinExistence type="predicted"/>
<evidence type="ECO:0000313" key="2">
    <source>
        <dbReference type="EMBL" id="CAK1584334.1"/>
    </source>
</evidence>
<feature type="region of interest" description="Disordered" evidence="1">
    <location>
        <begin position="279"/>
        <end position="306"/>
    </location>
</feature>
<sequence length="362" mass="41185">MEVTGFVQEMLQNVAEHAASYRLGQSVLRQIDRVLWTIEKSARWAVPPPLDQDEHPQPELIRPLPWVFFLTLLVALRVIRESISLVNLVLGKPPLRSADVVTYIQGKRRYLRTLKYQGNRMMRARSKPAQPSQSWFSSVQSLFEFTMCFRRHPQNYGNNNTTRISNNDEVLVVDRNNQGRKETSPVASTSEDSIERLIEKMMVDLQADSDDDSSYTSANPMSVKSDRSEDGADSEQETIPNDILPNESHLPGPQLDDNCQVITSTPEKNKFNHFQQYDKGNEERNSQSNEHSLNTKGINQLVVKDNDKTRLESTPIVDLHQTNADATSTLDETKLLLKSEINFTQNNKPQHASKHILGVTKC</sequence>
<protein>
    <submittedName>
        <fullName evidence="2">Uncharacterized protein</fullName>
    </submittedName>
</protein>
<comment type="caution">
    <text evidence="2">The sequence shown here is derived from an EMBL/GenBank/DDBJ whole genome shotgun (WGS) entry which is preliminary data.</text>
</comment>
<name>A0AAV1KR36_9NEOP</name>
<feature type="compositionally biased region" description="Polar residues" evidence="1">
    <location>
        <begin position="286"/>
        <end position="298"/>
    </location>
</feature>
<accession>A0AAV1KR36</accession>